<proteinExistence type="inferred from homology"/>
<evidence type="ECO:0000256" key="11">
    <source>
        <dbReference type="NCBIfam" id="TIGR02402"/>
    </source>
</evidence>
<dbReference type="Pfam" id="PF11941">
    <property type="entry name" value="DUF3459"/>
    <property type="match status" value="1"/>
</dbReference>
<dbReference type="EMBL" id="BAAAUV010000028">
    <property type="protein sequence ID" value="GAA3235351.1"/>
    <property type="molecule type" value="Genomic_DNA"/>
</dbReference>
<name>A0ABP6QNM5_9ACTN</name>
<accession>A0ABP6QNM5</accession>
<keyword evidence="14" id="KW-1185">Reference proteome</keyword>
<evidence type="ECO:0000256" key="6">
    <source>
        <dbReference type="ARBA" id="ARBA00022490"/>
    </source>
</evidence>
<dbReference type="PANTHER" id="PTHR43651">
    <property type="entry name" value="1,4-ALPHA-GLUCAN-BRANCHING ENZYME"/>
    <property type="match status" value="1"/>
</dbReference>
<evidence type="ECO:0000313" key="14">
    <source>
        <dbReference type="Proteomes" id="UP001501237"/>
    </source>
</evidence>
<dbReference type="Pfam" id="PF00128">
    <property type="entry name" value="Alpha-amylase"/>
    <property type="match status" value="1"/>
</dbReference>
<dbReference type="InterPro" id="IPR017853">
    <property type="entry name" value="GH"/>
</dbReference>
<dbReference type="Gene3D" id="2.60.40.10">
    <property type="entry name" value="Immunoglobulins"/>
    <property type="match status" value="1"/>
</dbReference>
<evidence type="ECO:0000256" key="7">
    <source>
        <dbReference type="ARBA" id="ARBA00022801"/>
    </source>
</evidence>
<dbReference type="SUPFAM" id="SSF81296">
    <property type="entry name" value="E set domains"/>
    <property type="match status" value="1"/>
</dbReference>
<dbReference type="PANTHER" id="PTHR43651:SF11">
    <property type="entry name" value="MALTO-OLIGOSYLTREHALOSE TREHALOHYDROLASE"/>
    <property type="match status" value="1"/>
</dbReference>
<keyword evidence="7" id="KW-0378">Hydrolase</keyword>
<evidence type="ECO:0000256" key="9">
    <source>
        <dbReference type="ARBA" id="ARBA00023295"/>
    </source>
</evidence>
<keyword evidence="6" id="KW-0963">Cytoplasm</keyword>
<evidence type="ECO:0000256" key="10">
    <source>
        <dbReference type="ARBA" id="ARBA00034013"/>
    </source>
</evidence>
<dbReference type="Gene3D" id="1.10.10.760">
    <property type="entry name" value="E-set domains of sugar-utilizing enzymes"/>
    <property type="match status" value="1"/>
</dbReference>
<organism evidence="13 14">
    <name type="scientific">Actinocorallia longicatena</name>
    <dbReference type="NCBI Taxonomy" id="111803"/>
    <lineage>
        <taxon>Bacteria</taxon>
        <taxon>Bacillati</taxon>
        <taxon>Actinomycetota</taxon>
        <taxon>Actinomycetes</taxon>
        <taxon>Streptosporangiales</taxon>
        <taxon>Thermomonosporaceae</taxon>
        <taxon>Actinocorallia</taxon>
    </lineage>
</organism>
<dbReference type="PIRSF" id="PIRSF006337">
    <property type="entry name" value="Trehalose_TreZ"/>
    <property type="match status" value="1"/>
</dbReference>
<protein>
    <recommendedName>
        <fullName evidence="5 11">Malto-oligosyltrehalose trehalohydrolase</fullName>
        <ecNumber evidence="4 11">3.2.1.141</ecNumber>
    </recommendedName>
</protein>
<gene>
    <name evidence="13" type="primary">treZ</name>
    <name evidence="13" type="ORF">GCM10010468_69030</name>
</gene>
<dbReference type="RefSeq" id="WP_344836917.1">
    <property type="nucleotide sequence ID" value="NZ_BAAAUV010000028.1"/>
</dbReference>
<keyword evidence="8" id="KW-0119">Carbohydrate metabolism</keyword>
<evidence type="ECO:0000256" key="1">
    <source>
        <dbReference type="ARBA" id="ARBA00004496"/>
    </source>
</evidence>
<evidence type="ECO:0000256" key="3">
    <source>
        <dbReference type="ARBA" id="ARBA00008061"/>
    </source>
</evidence>
<dbReference type="CDD" id="cd02853">
    <property type="entry name" value="E_set_MTHase_like_N"/>
    <property type="match status" value="1"/>
</dbReference>
<reference evidence="14" key="1">
    <citation type="journal article" date="2019" name="Int. J. Syst. Evol. Microbiol.">
        <title>The Global Catalogue of Microorganisms (GCM) 10K type strain sequencing project: providing services to taxonomists for standard genome sequencing and annotation.</title>
        <authorList>
            <consortium name="The Broad Institute Genomics Platform"/>
            <consortium name="The Broad Institute Genome Sequencing Center for Infectious Disease"/>
            <person name="Wu L."/>
            <person name="Ma J."/>
        </authorList>
    </citation>
    <scope>NUCLEOTIDE SEQUENCE [LARGE SCALE GENOMIC DNA]</scope>
    <source>
        <strain evidence="14">JCM 9377</strain>
    </source>
</reference>
<dbReference type="InterPro" id="IPR022567">
    <property type="entry name" value="DUF3459"/>
</dbReference>
<evidence type="ECO:0000313" key="13">
    <source>
        <dbReference type="EMBL" id="GAA3235351.1"/>
    </source>
</evidence>
<comment type="similarity">
    <text evidence="3">Belongs to the glycosyl hydrolase 13 family.</text>
</comment>
<dbReference type="SUPFAM" id="SSF51445">
    <property type="entry name" value="(Trans)glycosidases"/>
    <property type="match status" value="1"/>
</dbReference>
<dbReference type="Proteomes" id="UP001501237">
    <property type="component" value="Unassembled WGS sequence"/>
</dbReference>
<evidence type="ECO:0000256" key="8">
    <source>
        <dbReference type="ARBA" id="ARBA00023277"/>
    </source>
</evidence>
<dbReference type="InterPro" id="IPR044901">
    <property type="entry name" value="Trehalose_TreZ_E-set_sf"/>
</dbReference>
<keyword evidence="9" id="KW-0326">Glycosidase</keyword>
<dbReference type="SMART" id="SM00642">
    <property type="entry name" value="Aamy"/>
    <property type="match status" value="1"/>
</dbReference>
<evidence type="ECO:0000256" key="2">
    <source>
        <dbReference type="ARBA" id="ARBA00005199"/>
    </source>
</evidence>
<dbReference type="EC" id="3.2.1.141" evidence="4 11"/>
<evidence type="ECO:0000256" key="5">
    <source>
        <dbReference type="ARBA" id="ARBA00015938"/>
    </source>
</evidence>
<dbReference type="InterPro" id="IPR014756">
    <property type="entry name" value="Ig_E-set"/>
</dbReference>
<comment type="catalytic activity">
    <reaction evidence="10">
        <text>hydrolysis of (1-&gt;4)-alpha-D-glucosidic linkage in 4-alpha-D-[(1-&gt;4)-alpha-D-glucanosyl]n trehalose to yield trehalose and (1-&gt;4)-alpha-D-glucan.</text>
        <dbReference type="EC" id="3.2.1.141"/>
    </reaction>
</comment>
<dbReference type="InterPro" id="IPR013783">
    <property type="entry name" value="Ig-like_fold"/>
</dbReference>
<evidence type="ECO:0000256" key="4">
    <source>
        <dbReference type="ARBA" id="ARBA00012268"/>
    </source>
</evidence>
<dbReference type="Gene3D" id="3.20.20.80">
    <property type="entry name" value="Glycosidases"/>
    <property type="match status" value="1"/>
</dbReference>
<dbReference type="InterPro" id="IPR006047">
    <property type="entry name" value="GH13_cat_dom"/>
</dbReference>
<dbReference type="NCBIfam" id="TIGR02402">
    <property type="entry name" value="trehalose_TreZ"/>
    <property type="match status" value="1"/>
</dbReference>
<comment type="pathway">
    <text evidence="2">Glycan biosynthesis; trehalose biosynthesis.</text>
</comment>
<evidence type="ECO:0000259" key="12">
    <source>
        <dbReference type="SMART" id="SM00642"/>
    </source>
</evidence>
<dbReference type="CDD" id="cd11325">
    <property type="entry name" value="AmyAc_GTHase"/>
    <property type="match status" value="1"/>
</dbReference>
<comment type="caution">
    <text evidence="13">The sequence shown here is derived from an EMBL/GenBank/DDBJ whole genome shotgun (WGS) entry which is preliminary data.</text>
</comment>
<comment type="subcellular location">
    <subcellularLocation>
        <location evidence="1">Cytoplasm</location>
    </subcellularLocation>
</comment>
<sequence length="544" mass="59467">MRFEVWAPRARLVEIEIDGKRHALEEADGHWSAEVDAPHGTPYGYVLDGEGPFPDPRSSWQPDGVHGLSRVYDHELFPWTDEPRRPYSLDGVVYELHIGTFTEEGTFDGAIERLGHLVDLGVTFVELMPVAAFPGRNGWGYDGVHPGAVHEPYGGPDGLKRFVNACHALGLGVLLDVVYNHLGPDGNHLGRYGPYFTDAHGRTPWGSAVNLDQAGSDEVRGLFLANAASWLRDFHFDGLRLDAVHAYHDTRAQPFLEELGALDGVIIAESDLNDPRLVASREAGGLGLDGVWSDDLHHALHALLTGERHGYYADFGTVGAVAKALESVYVHDGAYSAFRGRSHGRPVDPRIPPERFVVSLQNHDQIGNRPLGDRLPRDLLLLGSPLTLLAPYTPLIFQGEEWGASTPFAYFTEHTDPELGRAVTEGRRREHGHVADVPDPQDPATHAASILDWDEAGVGVLTWHRTLIALRGTAGLEPPRVTYDERARWLVMDRGPLRVAVNFDAEEAVLPGGGVLRLASSGEVELDGEELRLPGMSSAVIVTG</sequence>
<dbReference type="InterPro" id="IPR012768">
    <property type="entry name" value="Trehalose_TreZ"/>
</dbReference>
<feature type="domain" description="Glycosyl hydrolase family 13 catalytic" evidence="12">
    <location>
        <begin position="95"/>
        <end position="427"/>
    </location>
</feature>